<accession>L5KW35</accession>
<dbReference type="InParanoid" id="L5KW35"/>
<dbReference type="Proteomes" id="UP000010552">
    <property type="component" value="Unassembled WGS sequence"/>
</dbReference>
<dbReference type="EMBL" id="KB030537">
    <property type="protein sequence ID" value="ELK15375.1"/>
    <property type="molecule type" value="Genomic_DNA"/>
</dbReference>
<proteinExistence type="predicted"/>
<organism evidence="1 2">
    <name type="scientific">Pteropus alecto</name>
    <name type="common">Black flying fox</name>
    <dbReference type="NCBI Taxonomy" id="9402"/>
    <lineage>
        <taxon>Eukaryota</taxon>
        <taxon>Metazoa</taxon>
        <taxon>Chordata</taxon>
        <taxon>Craniata</taxon>
        <taxon>Vertebrata</taxon>
        <taxon>Euteleostomi</taxon>
        <taxon>Mammalia</taxon>
        <taxon>Eutheria</taxon>
        <taxon>Laurasiatheria</taxon>
        <taxon>Chiroptera</taxon>
        <taxon>Yinpterochiroptera</taxon>
        <taxon>Pteropodoidea</taxon>
        <taxon>Pteropodidae</taxon>
        <taxon>Pteropodinae</taxon>
        <taxon>Pteropus</taxon>
    </lineage>
</organism>
<evidence type="ECO:0000313" key="1">
    <source>
        <dbReference type="EMBL" id="ELK15375.1"/>
    </source>
</evidence>
<protein>
    <submittedName>
        <fullName evidence="1">Sorting nexin-20</fullName>
    </submittedName>
</protein>
<dbReference type="STRING" id="9402.L5KW35"/>
<reference evidence="2" key="1">
    <citation type="journal article" date="2013" name="Science">
        <title>Comparative analysis of bat genomes provides insight into the evolution of flight and immunity.</title>
        <authorList>
            <person name="Zhang G."/>
            <person name="Cowled C."/>
            <person name="Shi Z."/>
            <person name="Huang Z."/>
            <person name="Bishop-Lilly K.A."/>
            <person name="Fang X."/>
            <person name="Wynne J.W."/>
            <person name="Xiong Z."/>
            <person name="Baker M.L."/>
            <person name="Zhao W."/>
            <person name="Tachedjian M."/>
            <person name="Zhu Y."/>
            <person name="Zhou P."/>
            <person name="Jiang X."/>
            <person name="Ng J."/>
            <person name="Yang L."/>
            <person name="Wu L."/>
            <person name="Xiao J."/>
            <person name="Feng Y."/>
            <person name="Chen Y."/>
            <person name="Sun X."/>
            <person name="Zhang Y."/>
            <person name="Marsh G.A."/>
            <person name="Crameri G."/>
            <person name="Broder C.C."/>
            <person name="Frey K.G."/>
            <person name="Wang L.F."/>
            <person name="Wang J."/>
        </authorList>
    </citation>
    <scope>NUCLEOTIDE SEQUENCE [LARGE SCALE GENOMIC DNA]</scope>
</reference>
<dbReference type="AlphaFoldDB" id="L5KW35"/>
<keyword evidence="2" id="KW-1185">Reference proteome</keyword>
<gene>
    <name evidence="1" type="ORF">PAL_GLEAN10011013</name>
</gene>
<name>L5KW35_PTEAL</name>
<sequence>MARAGRWVFTGLLDPDVPARPSHLPGPAPRKRPDPVPVLKAAALADADGGPSPNSGMTTRELQDYWRNEKRCWKPVKLLFEIASARIEERKVSKFVVGGARA</sequence>
<evidence type="ECO:0000313" key="2">
    <source>
        <dbReference type="Proteomes" id="UP000010552"/>
    </source>
</evidence>